<dbReference type="RefSeq" id="WP_043639667.1">
    <property type="nucleotide sequence ID" value="NZ_CP109905.1"/>
</dbReference>
<evidence type="ECO:0000313" key="3">
    <source>
        <dbReference type="Proteomes" id="UP000192721"/>
    </source>
</evidence>
<dbReference type="EMBL" id="MUKV01000032">
    <property type="protein sequence ID" value="OQS34530.1"/>
    <property type="molecule type" value="Genomic_DNA"/>
</dbReference>
<dbReference type="AlphaFoldDB" id="A0A1W0CIA3"/>
<proteinExistence type="predicted"/>
<evidence type="ECO:0000313" key="2">
    <source>
        <dbReference type="EMBL" id="OQS34530.1"/>
    </source>
</evidence>
<dbReference type="Proteomes" id="UP000192721">
    <property type="component" value="Unassembled WGS sequence"/>
</dbReference>
<gene>
    <name evidence="2" type="ORF">B0T45_18890</name>
</gene>
<name>A0A1W0CIA3_9NEIS</name>
<feature type="domain" description="Putative zinc-finger" evidence="1">
    <location>
        <begin position="5"/>
        <end position="39"/>
    </location>
</feature>
<protein>
    <recommendedName>
        <fullName evidence="1">Putative zinc-finger domain-containing protein</fullName>
    </recommendedName>
</protein>
<evidence type="ECO:0000259" key="1">
    <source>
        <dbReference type="Pfam" id="PF13490"/>
    </source>
</evidence>
<organism evidence="2 3">
    <name type="scientific">Chromobacterium haemolyticum</name>
    <dbReference type="NCBI Taxonomy" id="394935"/>
    <lineage>
        <taxon>Bacteria</taxon>
        <taxon>Pseudomonadati</taxon>
        <taxon>Pseudomonadota</taxon>
        <taxon>Betaproteobacteria</taxon>
        <taxon>Neisseriales</taxon>
        <taxon>Chromobacteriaceae</taxon>
        <taxon>Chromobacterium</taxon>
    </lineage>
</organism>
<dbReference type="Pfam" id="PF13490">
    <property type="entry name" value="zf-HC2"/>
    <property type="match status" value="1"/>
</dbReference>
<dbReference type="InterPro" id="IPR027383">
    <property type="entry name" value="Znf_put"/>
</dbReference>
<reference evidence="2 3" key="1">
    <citation type="submission" date="2017-02" db="EMBL/GenBank/DDBJ databases">
        <title>Chromobacterium haemolyticum H5244.</title>
        <authorList>
            <person name="Gulvik C.A."/>
        </authorList>
    </citation>
    <scope>NUCLEOTIDE SEQUENCE [LARGE SCALE GENOMIC DNA]</scope>
    <source>
        <strain evidence="2 3">H5244</strain>
    </source>
</reference>
<sequence length="59" mass="6859">MKLSCRQASRLISASQDRSLSQWEYVRLRVHLFMCGNCRNFSQQLKQLSEAARRAGRGE</sequence>
<comment type="caution">
    <text evidence="2">The sequence shown here is derived from an EMBL/GenBank/DDBJ whole genome shotgun (WGS) entry which is preliminary data.</text>
</comment>
<accession>A0A1W0CIA3</accession>